<reference evidence="2" key="1">
    <citation type="journal article" date="2017" name="Science">
        <title>Giant viruses with an expanded complement of translation system components.</title>
        <authorList>
            <person name="Schulz F."/>
            <person name="Yutin N."/>
            <person name="Ivanova N.N."/>
            <person name="Ortega D.R."/>
            <person name="Lee T.K."/>
            <person name="Vierheilig J."/>
            <person name="Daims H."/>
            <person name="Horn M."/>
            <person name="Wagner M."/>
            <person name="Jensen G.J."/>
            <person name="Kyrpides N.C."/>
            <person name="Koonin E.V."/>
            <person name="Woyke T."/>
        </authorList>
    </citation>
    <scope>NUCLEOTIDE SEQUENCE</scope>
    <source>
        <strain evidence="2">KNV1</strain>
    </source>
</reference>
<feature type="compositionally biased region" description="Basic residues" evidence="1">
    <location>
        <begin position="41"/>
        <end position="54"/>
    </location>
</feature>
<evidence type="ECO:0000256" key="1">
    <source>
        <dbReference type="SAM" id="MobiDB-lite"/>
    </source>
</evidence>
<name>A0A1V0SK88_9VIRU</name>
<feature type="region of interest" description="Disordered" evidence="1">
    <location>
        <begin position="38"/>
        <end position="98"/>
    </location>
</feature>
<proteinExistence type="predicted"/>
<feature type="compositionally biased region" description="Basic residues" evidence="1">
    <location>
        <begin position="63"/>
        <end position="87"/>
    </location>
</feature>
<gene>
    <name evidence="2" type="ORF">Klosneuvirus_3_290</name>
</gene>
<sequence>MSSKDMSNKELKNAYYERRLRMKQKWYAKNKQEVANYNQKYYKKNIKPPSRKGSQRSSIKSSRSSRHSKRSSRHSRHSKHHSRHSSKSKTPEQIDAELTMMIKRLMLLKETNKSRISKK</sequence>
<evidence type="ECO:0000313" key="2">
    <source>
        <dbReference type="EMBL" id="ARF12155.1"/>
    </source>
</evidence>
<accession>A0A1V0SK88</accession>
<protein>
    <submittedName>
        <fullName evidence="2">Uncharacterized protein</fullName>
    </submittedName>
</protein>
<dbReference type="EMBL" id="KY684110">
    <property type="protein sequence ID" value="ARF12155.1"/>
    <property type="molecule type" value="Genomic_DNA"/>
</dbReference>
<organism evidence="2">
    <name type="scientific">Klosneuvirus KNV1</name>
    <dbReference type="NCBI Taxonomy" id="1977640"/>
    <lineage>
        <taxon>Viruses</taxon>
        <taxon>Varidnaviria</taxon>
        <taxon>Bamfordvirae</taxon>
        <taxon>Nucleocytoviricota</taxon>
        <taxon>Megaviricetes</taxon>
        <taxon>Imitervirales</taxon>
        <taxon>Mimiviridae</taxon>
        <taxon>Klosneuvirinae</taxon>
        <taxon>Klosneuvirus</taxon>
    </lineage>
</organism>